<gene>
    <name evidence="1" type="ORF">DPMN_147991</name>
</gene>
<evidence type="ECO:0000313" key="2">
    <source>
        <dbReference type="Proteomes" id="UP000828390"/>
    </source>
</evidence>
<dbReference type="AlphaFoldDB" id="A0A9D4FBM6"/>
<sequence>MLKIKLAAAVRNEAERKKYNIGFAKLFTKNNLEKKNTMVVRNLRAVTKTPEITGNKVKNRNTNVTLKTIVVVCKDLLRLWTDADAPFPVIGQTFLHRRKKRNKRI</sequence>
<comment type="caution">
    <text evidence="1">The sequence shown here is derived from an EMBL/GenBank/DDBJ whole genome shotgun (WGS) entry which is preliminary data.</text>
</comment>
<dbReference type="EMBL" id="JAIWYP010000007">
    <property type="protein sequence ID" value="KAH3794458.1"/>
    <property type="molecule type" value="Genomic_DNA"/>
</dbReference>
<accession>A0A9D4FBM6</accession>
<reference evidence="1" key="2">
    <citation type="submission" date="2020-11" db="EMBL/GenBank/DDBJ databases">
        <authorList>
            <person name="McCartney M.A."/>
            <person name="Auch B."/>
            <person name="Kono T."/>
            <person name="Mallez S."/>
            <person name="Becker A."/>
            <person name="Gohl D.M."/>
            <person name="Silverstein K.A.T."/>
            <person name="Koren S."/>
            <person name="Bechman K.B."/>
            <person name="Herman A."/>
            <person name="Abrahante J.E."/>
            <person name="Garbe J."/>
        </authorList>
    </citation>
    <scope>NUCLEOTIDE SEQUENCE</scope>
    <source>
        <strain evidence="1">Duluth1</strain>
        <tissue evidence="1">Whole animal</tissue>
    </source>
</reference>
<evidence type="ECO:0000313" key="1">
    <source>
        <dbReference type="EMBL" id="KAH3794458.1"/>
    </source>
</evidence>
<name>A0A9D4FBM6_DREPO</name>
<keyword evidence="2" id="KW-1185">Reference proteome</keyword>
<proteinExistence type="predicted"/>
<protein>
    <submittedName>
        <fullName evidence="1">Uncharacterized protein</fullName>
    </submittedName>
</protein>
<organism evidence="1 2">
    <name type="scientific">Dreissena polymorpha</name>
    <name type="common">Zebra mussel</name>
    <name type="synonym">Mytilus polymorpha</name>
    <dbReference type="NCBI Taxonomy" id="45954"/>
    <lineage>
        <taxon>Eukaryota</taxon>
        <taxon>Metazoa</taxon>
        <taxon>Spiralia</taxon>
        <taxon>Lophotrochozoa</taxon>
        <taxon>Mollusca</taxon>
        <taxon>Bivalvia</taxon>
        <taxon>Autobranchia</taxon>
        <taxon>Heteroconchia</taxon>
        <taxon>Euheterodonta</taxon>
        <taxon>Imparidentia</taxon>
        <taxon>Neoheterodontei</taxon>
        <taxon>Myida</taxon>
        <taxon>Dreissenoidea</taxon>
        <taxon>Dreissenidae</taxon>
        <taxon>Dreissena</taxon>
    </lineage>
</organism>
<dbReference type="Proteomes" id="UP000828390">
    <property type="component" value="Unassembled WGS sequence"/>
</dbReference>
<reference evidence="1" key="1">
    <citation type="journal article" date="2019" name="bioRxiv">
        <title>The Genome of the Zebra Mussel, Dreissena polymorpha: A Resource for Invasive Species Research.</title>
        <authorList>
            <person name="McCartney M.A."/>
            <person name="Auch B."/>
            <person name="Kono T."/>
            <person name="Mallez S."/>
            <person name="Zhang Y."/>
            <person name="Obille A."/>
            <person name="Becker A."/>
            <person name="Abrahante J.E."/>
            <person name="Garbe J."/>
            <person name="Badalamenti J.P."/>
            <person name="Herman A."/>
            <person name="Mangelson H."/>
            <person name="Liachko I."/>
            <person name="Sullivan S."/>
            <person name="Sone E.D."/>
            <person name="Koren S."/>
            <person name="Silverstein K.A.T."/>
            <person name="Beckman K.B."/>
            <person name="Gohl D.M."/>
        </authorList>
    </citation>
    <scope>NUCLEOTIDE SEQUENCE</scope>
    <source>
        <strain evidence="1">Duluth1</strain>
        <tissue evidence="1">Whole animal</tissue>
    </source>
</reference>